<proteinExistence type="predicted"/>
<evidence type="ECO:0000313" key="1">
    <source>
        <dbReference type="EMBL" id="EDV00921.1"/>
    </source>
</evidence>
<name>B3JJJ2_9BACT</name>
<comment type="caution">
    <text evidence="1">The sequence shown here is derived from an EMBL/GenBank/DDBJ whole genome shotgun (WGS) entry which is preliminary data.</text>
</comment>
<dbReference type="AlphaFoldDB" id="B3JJJ2"/>
<reference evidence="1 2" key="1">
    <citation type="submission" date="2008-04" db="EMBL/GenBank/DDBJ databases">
        <title>Draft genome sequence of Bacteroides coprocola (DSM 17136).</title>
        <authorList>
            <person name="Sudarsanam P."/>
            <person name="Ley R."/>
            <person name="Guruge J."/>
            <person name="Turnbaugh P.J."/>
            <person name="Mahowald M."/>
            <person name="Liep D."/>
            <person name="Gordon J."/>
        </authorList>
    </citation>
    <scope>NUCLEOTIDE SEQUENCE [LARGE SCALE GENOMIC DNA]</scope>
    <source>
        <strain evidence="1 2">DSM 17136</strain>
    </source>
</reference>
<dbReference type="Proteomes" id="UP000003146">
    <property type="component" value="Unassembled WGS sequence"/>
</dbReference>
<gene>
    <name evidence="1" type="ORF">BACCOP_02062</name>
</gene>
<accession>B3JJJ2</accession>
<dbReference type="EMBL" id="ABIY02000086">
    <property type="protein sequence ID" value="EDV00921.1"/>
    <property type="molecule type" value="Genomic_DNA"/>
</dbReference>
<reference evidence="1 2" key="2">
    <citation type="submission" date="2008-04" db="EMBL/GenBank/DDBJ databases">
        <authorList>
            <person name="Fulton L."/>
            <person name="Clifton S."/>
            <person name="Fulton B."/>
            <person name="Xu J."/>
            <person name="Minx P."/>
            <person name="Pepin K.H."/>
            <person name="Johnson M."/>
            <person name="Thiruvilangam P."/>
            <person name="Bhonagiri V."/>
            <person name="Nash W.E."/>
            <person name="Mardis E.R."/>
            <person name="Wilson R.K."/>
        </authorList>
    </citation>
    <scope>NUCLEOTIDE SEQUENCE [LARGE SCALE GENOMIC DNA]</scope>
    <source>
        <strain evidence="1 2">DSM 17136</strain>
    </source>
</reference>
<sequence>MFFVMYFHKMQIPQKEFMLLNMYFVLFVVIEHESRNFIWNNKIFRIFAANI</sequence>
<evidence type="ECO:0000313" key="2">
    <source>
        <dbReference type="Proteomes" id="UP000003146"/>
    </source>
</evidence>
<protein>
    <submittedName>
        <fullName evidence="1">Uncharacterized protein</fullName>
    </submittedName>
</protein>
<organism evidence="1 2">
    <name type="scientific">Phocaeicola coprocola DSM 17136</name>
    <dbReference type="NCBI Taxonomy" id="470145"/>
    <lineage>
        <taxon>Bacteria</taxon>
        <taxon>Pseudomonadati</taxon>
        <taxon>Bacteroidota</taxon>
        <taxon>Bacteroidia</taxon>
        <taxon>Bacteroidales</taxon>
        <taxon>Bacteroidaceae</taxon>
        <taxon>Phocaeicola</taxon>
    </lineage>
</organism>
<dbReference type="HOGENOM" id="CLU_3095420_0_0_10"/>
<dbReference type="STRING" id="470145.BACCOP_02062"/>